<dbReference type="Proteomes" id="UP000776629">
    <property type="component" value="Unassembled WGS sequence"/>
</dbReference>
<evidence type="ECO:0000259" key="3">
    <source>
        <dbReference type="PROSITE" id="PS50937"/>
    </source>
</evidence>
<feature type="coiled-coil region" evidence="2">
    <location>
        <begin position="81"/>
        <end position="108"/>
    </location>
</feature>
<evidence type="ECO:0000256" key="1">
    <source>
        <dbReference type="ARBA" id="ARBA00023125"/>
    </source>
</evidence>
<dbReference type="InterPro" id="IPR009061">
    <property type="entry name" value="DNA-bd_dom_put_sf"/>
</dbReference>
<evidence type="ECO:0000313" key="4">
    <source>
        <dbReference type="EMBL" id="MBM6754320.1"/>
    </source>
</evidence>
<dbReference type="InterPro" id="IPR000551">
    <property type="entry name" value="MerR-type_HTH_dom"/>
</dbReference>
<evidence type="ECO:0000256" key="2">
    <source>
        <dbReference type="SAM" id="Coils"/>
    </source>
</evidence>
<dbReference type="PROSITE" id="PS50937">
    <property type="entry name" value="HTH_MERR_2"/>
    <property type="match status" value="1"/>
</dbReference>
<dbReference type="SMART" id="SM00422">
    <property type="entry name" value="HTH_MERR"/>
    <property type="match status" value="1"/>
</dbReference>
<dbReference type="EMBL" id="JACJJQ010000024">
    <property type="protein sequence ID" value="MBM6754320.1"/>
    <property type="molecule type" value="Genomic_DNA"/>
</dbReference>
<keyword evidence="1" id="KW-0238">DNA-binding</keyword>
<dbReference type="InterPro" id="IPR047057">
    <property type="entry name" value="MerR_fam"/>
</dbReference>
<reference evidence="4 5" key="1">
    <citation type="journal article" date="2021" name="Sci. Rep.">
        <title>The distribution of antibiotic resistance genes in chicken gut microbiota commensals.</title>
        <authorList>
            <person name="Juricova H."/>
            <person name="Matiasovicova J."/>
            <person name="Kubasova T."/>
            <person name="Cejkova D."/>
            <person name="Rychlik I."/>
        </authorList>
    </citation>
    <scope>NUCLEOTIDE SEQUENCE [LARGE SCALE GENOMIC DNA]</scope>
    <source>
        <strain evidence="4 5">An810</strain>
    </source>
</reference>
<evidence type="ECO:0000313" key="5">
    <source>
        <dbReference type="Proteomes" id="UP000776629"/>
    </source>
</evidence>
<name>A0ABS2EQ16_9LACO</name>
<dbReference type="SUPFAM" id="SSF46955">
    <property type="entry name" value="Putative DNA-binding domain"/>
    <property type="match status" value="1"/>
</dbReference>
<dbReference type="Pfam" id="PF13411">
    <property type="entry name" value="MerR_1"/>
    <property type="match status" value="1"/>
</dbReference>
<dbReference type="RefSeq" id="WP_204776640.1">
    <property type="nucleotide sequence ID" value="NZ_JACJJQ010000024.1"/>
</dbReference>
<dbReference type="PANTHER" id="PTHR30204:SF98">
    <property type="entry name" value="HTH-TYPE TRANSCRIPTIONAL REGULATOR ADHR"/>
    <property type="match status" value="1"/>
</dbReference>
<keyword evidence="5" id="KW-1185">Reference proteome</keyword>
<feature type="domain" description="HTH merR-type" evidence="3">
    <location>
        <begin position="1"/>
        <end position="48"/>
    </location>
</feature>
<comment type="caution">
    <text evidence="4">The sequence shown here is derived from an EMBL/GenBank/DDBJ whole genome shotgun (WGS) entry which is preliminary data.</text>
</comment>
<keyword evidence="2" id="KW-0175">Coiled coil</keyword>
<dbReference type="PANTHER" id="PTHR30204">
    <property type="entry name" value="REDOX-CYCLING DRUG-SENSING TRANSCRIPTIONAL ACTIVATOR SOXR"/>
    <property type="match status" value="1"/>
</dbReference>
<proteinExistence type="predicted"/>
<organism evidence="4 5">
    <name type="scientific">Limosilactobacillus alvi</name>
    <dbReference type="NCBI Taxonomy" id="990412"/>
    <lineage>
        <taxon>Bacteria</taxon>
        <taxon>Bacillati</taxon>
        <taxon>Bacillota</taxon>
        <taxon>Bacilli</taxon>
        <taxon>Lactobacillales</taxon>
        <taxon>Lactobacillaceae</taxon>
        <taxon>Limosilactobacillus</taxon>
    </lineage>
</organism>
<sequence>MNIQQVAKKVSLSTDTIRRWERLGMIPPITRNSDGLRTFTDEDIRWVKHAKLLNMMNVSSDFQIEYVKLAMLGKKAIPARLSLLQEQLDQLKEDHQRLTDQINEMEKTVEK</sequence>
<dbReference type="Gene3D" id="1.10.1660.10">
    <property type="match status" value="1"/>
</dbReference>
<gene>
    <name evidence="4" type="ORF">H5993_06070</name>
</gene>
<accession>A0ABS2EQ16</accession>
<protein>
    <submittedName>
        <fullName evidence="4">MerR family transcriptional regulator</fullName>
    </submittedName>
</protein>